<organism evidence="3 4">
    <name type="scientific">Mucilaginibacter gotjawali</name>
    <dbReference type="NCBI Taxonomy" id="1550579"/>
    <lineage>
        <taxon>Bacteria</taxon>
        <taxon>Pseudomonadati</taxon>
        <taxon>Bacteroidota</taxon>
        <taxon>Sphingobacteriia</taxon>
        <taxon>Sphingobacteriales</taxon>
        <taxon>Sphingobacteriaceae</taxon>
        <taxon>Mucilaginibacter</taxon>
    </lineage>
</organism>
<reference evidence="3" key="1">
    <citation type="submission" date="2020-08" db="EMBL/GenBank/DDBJ databases">
        <title>Genomic Encyclopedia of Type Strains, Phase III (KMG-III): the genomes of soil and plant-associated and newly described type strains.</title>
        <authorList>
            <person name="Whitman W."/>
        </authorList>
    </citation>
    <scope>NUCLEOTIDE SEQUENCE [LARGE SCALE GENOMIC DNA]</scope>
    <source>
        <strain evidence="3">CECT 8628</strain>
    </source>
</reference>
<dbReference type="PANTHER" id="PTHR34220:SF7">
    <property type="entry name" value="SENSOR HISTIDINE KINASE YPDA"/>
    <property type="match status" value="1"/>
</dbReference>
<gene>
    <name evidence="3" type="ORF">FHS11_001393</name>
</gene>
<name>A0A839SAX0_9SPHI</name>
<evidence type="ECO:0000313" key="4">
    <source>
        <dbReference type="Proteomes" id="UP000539265"/>
    </source>
</evidence>
<dbReference type="GO" id="GO:0016020">
    <property type="term" value="C:membrane"/>
    <property type="evidence" value="ECO:0007669"/>
    <property type="project" value="InterPro"/>
</dbReference>
<keyword evidence="4" id="KW-1185">Reference proteome</keyword>
<dbReference type="AlphaFoldDB" id="A0A839SAX0"/>
<evidence type="ECO:0000256" key="1">
    <source>
        <dbReference type="SAM" id="Phobius"/>
    </source>
</evidence>
<keyword evidence="1" id="KW-0812">Transmembrane</keyword>
<dbReference type="InterPro" id="IPR050640">
    <property type="entry name" value="Bact_2-comp_sensor_kinase"/>
</dbReference>
<dbReference type="PANTHER" id="PTHR34220">
    <property type="entry name" value="SENSOR HISTIDINE KINASE YPDA"/>
    <property type="match status" value="1"/>
</dbReference>
<dbReference type="Proteomes" id="UP000539265">
    <property type="component" value="Unassembled WGS sequence"/>
</dbReference>
<comment type="caution">
    <text evidence="3">The sequence shown here is derived from an EMBL/GenBank/DDBJ whole genome shotgun (WGS) entry which is preliminary data.</text>
</comment>
<dbReference type="SUPFAM" id="SSF55874">
    <property type="entry name" value="ATPase domain of HSP90 chaperone/DNA topoisomerase II/histidine kinase"/>
    <property type="match status" value="1"/>
</dbReference>
<dbReference type="InterPro" id="IPR010559">
    <property type="entry name" value="Sig_transdc_His_kin_internal"/>
</dbReference>
<keyword evidence="1" id="KW-1133">Transmembrane helix</keyword>
<feature type="transmembrane region" description="Helical" evidence="1">
    <location>
        <begin position="117"/>
        <end position="135"/>
    </location>
</feature>
<evidence type="ECO:0000259" key="2">
    <source>
        <dbReference type="Pfam" id="PF06580"/>
    </source>
</evidence>
<dbReference type="InterPro" id="IPR036890">
    <property type="entry name" value="HATPase_C_sf"/>
</dbReference>
<dbReference type="Gene3D" id="3.30.565.10">
    <property type="entry name" value="Histidine kinase-like ATPase, C-terminal domain"/>
    <property type="match status" value="1"/>
</dbReference>
<dbReference type="OrthoDB" id="9792992at2"/>
<dbReference type="Pfam" id="PF06580">
    <property type="entry name" value="His_kinase"/>
    <property type="match status" value="1"/>
</dbReference>
<evidence type="ECO:0000313" key="3">
    <source>
        <dbReference type="EMBL" id="MBB3054976.1"/>
    </source>
</evidence>
<keyword evidence="1" id="KW-0472">Membrane</keyword>
<feature type="transmembrane region" description="Helical" evidence="1">
    <location>
        <begin position="39"/>
        <end position="57"/>
    </location>
</feature>
<dbReference type="RefSeq" id="WP_096355203.1">
    <property type="nucleotide sequence ID" value="NZ_AP017313.1"/>
</dbReference>
<protein>
    <recommendedName>
        <fullName evidence="2">Signal transduction histidine kinase internal region domain-containing protein</fullName>
    </recommendedName>
</protein>
<feature type="transmembrane region" description="Helical" evidence="1">
    <location>
        <begin position="69"/>
        <end position="87"/>
    </location>
</feature>
<proteinExistence type="predicted"/>
<feature type="domain" description="Signal transduction histidine kinase internal region" evidence="2">
    <location>
        <begin position="157"/>
        <end position="233"/>
    </location>
</feature>
<dbReference type="GO" id="GO:0000155">
    <property type="term" value="F:phosphorelay sensor kinase activity"/>
    <property type="evidence" value="ECO:0007669"/>
    <property type="project" value="InterPro"/>
</dbReference>
<accession>A0A839SAX0</accession>
<dbReference type="EMBL" id="JACHWX010000003">
    <property type="protein sequence ID" value="MBB3054976.1"/>
    <property type="molecule type" value="Genomic_DNA"/>
</dbReference>
<sequence length="347" mass="39403">MRSLIFSVHFAVLLGLLVFTCIPLTITSSLPIQIWTKQLALYASLVGIFYLHLRVLIPKLLYNNSGGTFALLVFLICIAAPLLNHQADKLMDLPGLLRRFAPRHPPIDDRYTPVGDLSIMIMTMIVIGIAIIISVSQKVQADLLKEKSLENDRIAGELAVLRSQINPHFFFNVLHTIYGLTEIDADRAREAIYTLSHMMRYVLYDTRQQSTTLEKELHLIDSYRQLMQLRLPEHVQVVFNRPEGPIDAPLAPMLLLPFVENAFKHGISTVQPSHIYISAKLCQGKLHFVVRNTLFAEPAKETDEGSGIGLANTRRRLDLIYPGKYKLTVKEDHELQEFRIELQISLT</sequence>